<dbReference type="InParanoid" id="A0A663DMU6"/>
<reference evidence="7" key="2">
    <citation type="submission" date="2025-09" db="UniProtKB">
        <authorList>
            <consortium name="Ensembl"/>
        </authorList>
    </citation>
    <scope>IDENTIFICATION</scope>
</reference>
<comment type="similarity">
    <text evidence="2">Belongs to the neuropeptide B/W family.</text>
</comment>
<feature type="region of interest" description="Disordered" evidence="6">
    <location>
        <begin position="61"/>
        <end position="163"/>
    </location>
</feature>
<dbReference type="GO" id="GO:0001664">
    <property type="term" value="F:G protein-coupled receptor binding"/>
    <property type="evidence" value="ECO:0007669"/>
    <property type="project" value="InterPro"/>
</dbReference>
<reference evidence="7" key="1">
    <citation type="submission" date="2025-08" db="UniProtKB">
        <authorList>
            <consortium name="Ensembl"/>
        </authorList>
    </citation>
    <scope>IDENTIFICATION</scope>
</reference>
<keyword evidence="8" id="KW-1185">Reference proteome</keyword>
<evidence type="ECO:0000256" key="5">
    <source>
        <dbReference type="ARBA" id="ARBA00022729"/>
    </source>
</evidence>
<organism evidence="7 8">
    <name type="scientific">Aquila chrysaetos chrysaetos</name>
    <dbReference type="NCBI Taxonomy" id="223781"/>
    <lineage>
        <taxon>Eukaryota</taxon>
        <taxon>Metazoa</taxon>
        <taxon>Chordata</taxon>
        <taxon>Craniata</taxon>
        <taxon>Vertebrata</taxon>
        <taxon>Euteleostomi</taxon>
        <taxon>Archelosauria</taxon>
        <taxon>Archosauria</taxon>
        <taxon>Dinosauria</taxon>
        <taxon>Saurischia</taxon>
        <taxon>Theropoda</taxon>
        <taxon>Coelurosauria</taxon>
        <taxon>Aves</taxon>
        <taxon>Neognathae</taxon>
        <taxon>Neoaves</taxon>
        <taxon>Telluraves</taxon>
        <taxon>Accipitrimorphae</taxon>
        <taxon>Accipitriformes</taxon>
        <taxon>Accipitridae</taxon>
        <taxon>Accipitrinae</taxon>
        <taxon>Aquila</taxon>
    </lineage>
</organism>
<dbReference type="GO" id="GO:0007631">
    <property type="term" value="P:feeding behavior"/>
    <property type="evidence" value="ECO:0007669"/>
    <property type="project" value="TreeGrafter"/>
</dbReference>
<evidence type="ECO:0008006" key="9">
    <source>
        <dbReference type="Google" id="ProtNLM"/>
    </source>
</evidence>
<dbReference type="GeneTree" id="ENSGT00940000158204"/>
<dbReference type="Proteomes" id="UP000472275">
    <property type="component" value="Chromosome 5"/>
</dbReference>
<evidence type="ECO:0000256" key="3">
    <source>
        <dbReference type="ARBA" id="ARBA00022525"/>
    </source>
</evidence>
<dbReference type="Pfam" id="PF15180">
    <property type="entry name" value="NPBW"/>
    <property type="match status" value="1"/>
</dbReference>
<dbReference type="GO" id="GO:0005576">
    <property type="term" value="C:extracellular region"/>
    <property type="evidence" value="ECO:0007669"/>
    <property type="project" value="UniProtKB-SubCell"/>
</dbReference>
<keyword evidence="4" id="KW-0165">Cleavage on pair of basic residues</keyword>
<gene>
    <name evidence="7" type="primary">NPB</name>
</gene>
<evidence type="ECO:0000256" key="6">
    <source>
        <dbReference type="SAM" id="MobiDB-lite"/>
    </source>
</evidence>
<dbReference type="PRINTS" id="PR01888">
    <property type="entry name" value="NROPEPTIDEBW"/>
</dbReference>
<feature type="region of interest" description="Disordered" evidence="6">
    <location>
        <begin position="210"/>
        <end position="232"/>
    </location>
</feature>
<proteinExistence type="inferred from homology"/>
<dbReference type="InterPro" id="IPR013298">
    <property type="entry name" value="Neuropept_B_pre"/>
</dbReference>
<accession>A0A663DMU6</accession>
<dbReference type="PRINTS" id="PR01889">
    <property type="entry name" value="PPNRPEPTIDEB"/>
</dbReference>
<sequence>RLPAGVGAVLALLPHALHPQVAELAAGPAALPHVPPGVEVQGVTAALRRYTGWLPPGPLPAAGRPALNKRAAAAHTPPHTPVSGVFPRSGSVPGAGGSVSGRAPRLSPGPGGQGPWATRGRLRGRRRAPPSPRAPPPREGGPRGGGGRPVIKSAAAAPDPERCGPAGTMHAARWLGLALLCLCRPAEPWYRPAAGPRHYSVGRASGLLSGLRRSDTGGTAEPGPGALMPGSARPPTRLHAAALCVTDVAPEPRSCRLLPGAAGALQCKADVTVSLDPVACADA</sequence>
<evidence type="ECO:0000256" key="2">
    <source>
        <dbReference type="ARBA" id="ARBA00005292"/>
    </source>
</evidence>
<evidence type="ECO:0000313" key="7">
    <source>
        <dbReference type="Ensembl" id="ENSACCP00020001217.1"/>
    </source>
</evidence>
<dbReference type="PANTHER" id="PTHR28553">
    <property type="entry name" value="NEUROPEPTIDE B"/>
    <property type="match status" value="1"/>
</dbReference>
<comment type="subcellular location">
    <subcellularLocation>
        <location evidence="1">Secreted</location>
    </subcellularLocation>
</comment>
<feature type="compositionally biased region" description="Low complexity" evidence="6">
    <location>
        <begin position="61"/>
        <end position="77"/>
    </location>
</feature>
<dbReference type="InterPro" id="IPR013297">
    <property type="entry name" value="Neuropept_BW_pre"/>
</dbReference>
<dbReference type="AlphaFoldDB" id="A0A663DMU6"/>
<dbReference type="PANTHER" id="PTHR28553:SF1">
    <property type="entry name" value="NEUROPEPTIDE B"/>
    <property type="match status" value="1"/>
</dbReference>
<evidence type="ECO:0000313" key="8">
    <source>
        <dbReference type="Proteomes" id="UP000472275"/>
    </source>
</evidence>
<evidence type="ECO:0000256" key="4">
    <source>
        <dbReference type="ARBA" id="ARBA00022685"/>
    </source>
</evidence>
<evidence type="ECO:0000256" key="1">
    <source>
        <dbReference type="ARBA" id="ARBA00004613"/>
    </source>
</evidence>
<dbReference type="Ensembl" id="ENSACCT00020001259.1">
    <property type="protein sequence ID" value="ENSACCP00020001217.1"/>
    <property type="gene ID" value="ENSACCG00020000870.1"/>
</dbReference>
<name>A0A663DMU6_AQUCH</name>
<protein>
    <recommendedName>
        <fullName evidence="9">NPB protein</fullName>
    </recommendedName>
</protein>
<keyword evidence="3" id="KW-0964">Secreted</keyword>
<dbReference type="GO" id="GO:0007186">
    <property type="term" value="P:G protein-coupled receptor signaling pathway"/>
    <property type="evidence" value="ECO:0007669"/>
    <property type="project" value="TreeGrafter"/>
</dbReference>
<keyword evidence="5" id="KW-0732">Signal</keyword>
<feature type="compositionally biased region" description="Pro residues" evidence="6">
    <location>
        <begin position="129"/>
        <end position="139"/>
    </location>
</feature>